<dbReference type="InterPro" id="IPR046336">
    <property type="entry name" value="Lon_prtase_N_sf"/>
</dbReference>
<dbReference type="SMART" id="SM00464">
    <property type="entry name" value="LON"/>
    <property type="match status" value="1"/>
</dbReference>
<keyword evidence="8 10" id="KW-0346">Stress response</keyword>
<dbReference type="PIRSF" id="PIRSF001174">
    <property type="entry name" value="Lon_proteas"/>
    <property type="match status" value="1"/>
</dbReference>
<evidence type="ECO:0000256" key="10">
    <source>
        <dbReference type="HAMAP-Rule" id="MF_01973"/>
    </source>
</evidence>
<comment type="subcellular location">
    <subcellularLocation>
        <location evidence="1 10 11">Cytoplasm</location>
    </subcellularLocation>
</comment>
<dbReference type="SUPFAM" id="SSF52540">
    <property type="entry name" value="P-loop containing nucleoside triphosphate hydrolases"/>
    <property type="match status" value="1"/>
</dbReference>
<dbReference type="GO" id="GO:0004252">
    <property type="term" value="F:serine-type endopeptidase activity"/>
    <property type="evidence" value="ECO:0007669"/>
    <property type="project" value="UniProtKB-UniRule"/>
</dbReference>
<evidence type="ECO:0000259" key="17">
    <source>
        <dbReference type="PROSITE" id="PS51786"/>
    </source>
</evidence>
<dbReference type="EC" id="3.4.21.53" evidence="10 11"/>
<feature type="active site" evidence="10 12">
    <location>
        <position position="738"/>
    </location>
</feature>
<evidence type="ECO:0000313" key="19">
    <source>
        <dbReference type="EMBL" id="OGC92244.1"/>
    </source>
</evidence>
<dbReference type="InterPro" id="IPR003593">
    <property type="entry name" value="AAA+_ATPase"/>
</dbReference>
<dbReference type="Pfam" id="PF00004">
    <property type="entry name" value="AAA"/>
    <property type="match status" value="1"/>
</dbReference>
<reference evidence="19 20" key="1">
    <citation type="journal article" date="2016" name="Nat. Commun.">
        <title>Thousands of microbial genomes shed light on interconnected biogeochemical processes in an aquifer system.</title>
        <authorList>
            <person name="Anantharaman K."/>
            <person name="Brown C.T."/>
            <person name="Hug L.A."/>
            <person name="Sharon I."/>
            <person name="Castelle C.J."/>
            <person name="Probst A.J."/>
            <person name="Thomas B.C."/>
            <person name="Singh A."/>
            <person name="Wilkins M.J."/>
            <person name="Karaoz U."/>
            <person name="Brodie E.L."/>
            <person name="Williams K.H."/>
            <person name="Hubbard S.S."/>
            <person name="Banfield J.F."/>
        </authorList>
    </citation>
    <scope>NUCLEOTIDE SEQUENCE [LARGE SCALE GENOMIC DNA]</scope>
</reference>
<feature type="compositionally biased region" description="Polar residues" evidence="16">
    <location>
        <begin position="268"/>
        <end position="277"/>
    </location>
</feature>
<accession>A0A1F4YED8</accession>
<feature type="region of interest" description="Disordered" evidence="16">
    <location>
        <begin position="242"/>
        <end position="292"/>
    </location>
</feature>
<comment type="similarity">
    <text evidence="10 11 14 15">Belongs to the peptidase S16 family.</text>
</comment>
<dbReference type="FunFam" id="3.40.50.300:FF:000021">
    <property type="entry name" value="Lon protease homolog"/>
    <property type="match status" value="1"/>
</dbReference>
<dbReference type="Pfam" id="PF22667">
    <property type="entry name" value="Lon_lid"/>
    <property type="match status" value="1"/>
</dbReference>
<comment type="induction">
    <text evidence="10">By heat shock.</text>
</comment>
<comment type="catalytic activity">
    <reaction evidence="9 10 11 14">
        <text>Hydrolysis of proteins in presence of ATP.</text>
        <dbReference type="EC" id="3.4.21.53"/>
    </reaction>
</comment>
<feature type="domain" description="Lon proteolytic" evidence="17">
    <location>
        <begin position="608"/>
        <end position="790"/>
    </location>
</feature>
<evidence type="ECO:0000256" key="16">
    <source>
        <dbReference type="SAM" id="MobiDB-lite"/>
    </source>
</evidence>
<dbReference type="Pfam" id="PF05362">
    <property type="entry name" value="Lon_C"/>
    <property type="match status" value="1"/>
</dbReference>
<dbReference type="Gene3D" id="3.30.230.10">
    <property type="match status" value="1"/>
</dbReference>
<evidence type="ECO:0000256" key="1">
    <source>
        <dbReference type="ARBA" id="ARBA00004496"/>
    </source>
</evidence>
<dbReference type="InterPro" id="IPR027417">
    <property type="entry name" value="P-loop_NTPase"/>
</dbReference>
<sequence length="809" mass="89568">MAFSLTTGSKTPALPTYPVVALREGVVFPNTEAHLTFGRPKSSLAIEAAVKNNNMIIFVAQKQPSISPQVEDLYQVGTLCRIEQIVPYGNEFWALVQGISRVHLRSFTSIDPYFIAEIEEIPDQISTSDKQEALARQLVAEFKNAFNMGKSVEFPVFMRLMSGVSATELANQVANSLDLPTADKQAILEITSLEAKLEKVLANLVHEIRILELEKSIHAKTQAKFEKNMREQVLRERKKTIQEELSKMGAGDDEEDDDDLSHLKKQIKSSGMPTSVRQKADKEMSRLSQMSQHNPESAYLRSYLDWLVSMPWSKSSSSRVSLDRAQKILDADHYGLKKAKERIIEHLAVMKLKSGQKSTPEDKSGPTILCFVGPPGVGKTSIGRSIAKALGRKFVRVSLGGIRDEAEIRGHRRTYVGALPGRIIQGVKNAGTKNPVFMLDEIDKIGADFRGDPSSALLEALDPEQNKEFSDHYLEVPFDLSQVMFIATANLLDPIPPALRDRLEVISFPGYTQDEKMHIAQTHLWPKTLSNTGLTKDVKLAPPALKEIIHRYTREAGVRDLERQLAKICRKIAKKIADKKPNGKTVDLEDVHKFLGPQRFPETLAEKQDEVGMSTGLAWTEAGGDVLFIEVAIMPGKGELKLTGQLGDVMKESAQAAYSYIRSRWQKLGLKTDFYKKIDIHVHVPEGAVPKDGPSAGLAMATAIVSALTGIPSRRDTAMTGEITLRGRALEIGGVKEKVIAAHQAGIKQVILPKDNKKDLLEDVPTAVRNDMKFHFVSDVDDVLKIALRDPIPAFKSLPQPSRFLTATA</sequence>
<dbReference type="InterPro" id="IPR004815">
    <property type="entry name" value="Lon_bac/euk-typ"/>
</dbReference>
<dbReference type="Proteomes" id="UP000178176">
    <property type="component" value="Unassembled WGS sequence"/>
</dbReference>
<dbReference type="AlphaFoldDB" id="A0A1F4YED8"/>
<dbReference type="SUPFAM" id="SSF54211">
    <property type="entry name" value="Ribosomal protein S5 domain 2-like"/>
    <property type="match status" value="1"/>
</dbReference>
<evidence type="ECO:0000313" key="20">
    <source>
        <dbReference type="Proteomes" id="UP000178176"/>
    </source>
</evidence>
<dbReference type="InterPro" id="IPR020568">
    <property type="entry name" value="Ribosomal_Su5_D2-typ_SF"/>
</dbReference>
<evidence type="ECO:0000256" key="8">
    <source>
        <dbReference type="ARBA" id="ARBA00023016"/>
    </source>
</evidence>
<dbReference type="InterPro" id="IPR003111">
    <property type="entry name" value="Lon_prtase_N"/>
</dbReference>
<dbReference type="FunFam" id="1.20.5.5270:FF:000002">
    <property type="entry name" value="Lon protease homolog"/>
    <property type="match status" value="1"/>
</dbReference>
<dbReference type="GO" id="GO:0016887">
    <property type="term" value="F:ATP hydrolysis activity"/>
    <property type="evidence" value="ECO:0007669"/>
    <property type="project" value="UniProtKB-UniRule"/>
</dbReference>
<feature type="binding site" evidence="10 13">
    <location>
        <begin position="373"/>
        <end position="380"/>
    </location>
    <ligand>
        <name>ATP</name>
        <dbReference type="ChEBI" id="CHEBI:30616"/>
    </ligand>
</feature>
<proteinExistence type="evidence at transcript level"/>
<dbReference type="CDD" id="cd19500">
    <property type="entry name" value="RecA-like_Lon"/>
    <property type="match status" value="1"/>
</dbReference>
<dbReference type="PANTHER" id="PTHR10046">
    <property type="entry name" value="ATP DEPENDENT LON PROTEASE FAMILY MEMBER"/>
    <property type="match status" value="1"/>
</dbReference>
<feature type="domain" description="Lon N-terminal" evidence="18">
    <location>
        <begin position="17"/>
        <end position="208"/>
    </location>
</feature>
<dbReference type="PRINTS" id="PR00830">
    <property type="entry name" value="ENDOLAPTASE"/>
</dbReference>
<keyword evidence="5 10" id="KW-0378">Hydrolase</keyword>
<dbReference type="GO" id="GO:0005524">
    <property type="term" value="F:ATP binding"/>
    <property type="evidence" value="ECO:0007669"/>
    <property type="project" value="UniProtKB-UniRule"/>
</dbReference>
<dbReference type="Gene3D" id="1.20.58.1480">
    <property type="match status" value="1"/>
</dbReference>
<dbReference type="InterPro" id="IPR015947">
    <property type="entry name" value="PUA-like_sf"/>
</dbReference>
<dbReference type="PROSITE" id="PS01046">
    <property type="entry name" value="LON_SER"/>
    <property type="match status" value="1"/>
</dbReference>
<dbReference type="GO" id="GO:0004176">
    <property type="term" value="F:ATP-dependent peptidase activity"/>
    <property type="evidence" value="ECO:0007669"/>
    <property type="project" value="UniProtKB-UniRule"/>
</dbReference>
<dbReference type="Gene3D" id="3.40.50.300">
    <property type="entry name" value="P-loop containing nucleotide triphosphate hydrolases"/>
    <property type="match status" value="1"/>
</dbReference>
<dbReference type="Gene3D" id="1.10.8.60">
    <property type="match status" value="1"/>
</dbReference>
<dbReference type="InterPro" id="IPR003959">
    <property type="entry name" value="ATPase_AAA_core"/>
</dbReference>
<dbReference type="InterPro" id="IPR027543">
    <property type="entry name" value="Lon_bac"/>
</dbReference>
<dbReference type="InterPro" id="IPR014721">
    <property type="entry name" value="Ribsml_uS5_D2-typ_fold_subgr"/>
</dbReference>
<keyword evidence="3 10" id="KW-0645">Protease</keyword>
<dbReference type="SMART" id="SM00382">
    <property type="entry name" value="AAA"/>
    <property type="match status" value="1"/>
</dbReference>
<comment type="subunit">
    <text evidence="10 11">Homohexamer. Organized in a ring with a central cavity.</text>
</comment>
<dbReference type="Gene3D" id="1.20.5.5270">
    <property type="match status" value="1"/>
</dbReference>
<dbReference type="SUPFAM" id="SSF88697">
    <property type="entry name" value="PUA domain-like"/>
    <property type="match status" value="1"/>
</dbReference>
<dbReference type="InterPro" id="IPR027065">
    <property type="entry name" value="Lon_Prtase"/>
</dbReference>
<evidence type="ECO:0000256" key="11">
    <source>
        <dbReference type="PIRNR" id="PIRNR001174"/>
    </source>
</evidence>
<protein>
    <recommendedName>
        <fullName evidence="10 11">Lon protease</fullName>
        <ecNumber evidence="10 11">3.4.21.53</ecNumber>
    </recommendedName>
    <alternativeName>
        <fullName evidence="10">ATP-dependent protease La</fullName>
    </alternativeName>
</protein>
<dbReference type="EMBL" id="MEXH01000020">
    <property type="protein sequence ID" value="OGC92244.1"/>
    <property type="molecule type" value="Genomic_DNA"/>
</dbReference>
<keyword evidence="6 10" id="KW-0720">Serine protease</keyword>
<keyword evidence="2 10" id="KW-0963">Cytoplasm</keyword>
<comment type="function">
    <text evidence="10">ATP-dependent serine protease that mediates the selective degradation of mutant and abnormal proteins as well as certain short-lived regulatory proteins. Required for cellular homeostasis and for survival from DNA damage and developmental changes induced by stress. Degrades polypeptides processively to yield small peptide fragments that are 5 to 10 amino acids long. Binds to DNA in a double-stranded, site-specific manner.</text>
</comment>
<dbReference type="GO" id="GO:0034605">
    <property type="term" value="P:cellular response to heat"/>
    <property type="evidence" value="ECO:0007669"/>
    <property type="project" value="UniProtKB-UniRule"/>
</dbReference>
<dbReference type="GO" id="GO:0006515">
    <property type="term" value="P:protein quality control for misfolded or incompletely synthesized proteins"/>
    <property type="evidence" value="ECO:0007669"/>
    <property type="project" value="UniProtKB-UniRule"/>
</dbReference>
<dbReference type="NCBIfam" id="TIGR00763">
    <property type="entry name" value="lon"/>
    <property type="match status" value="1"/>
</dbReference>
<evidence type="ECO:0000256" key="3">
    <source>
        <dbReference type="ARBA" id="ARBA00022670"/>
    </source>
</evidence>
<dbReference type="InterPro" id="IPR008269">
    <property type="entry name" value="Lon_proteolytic"/>
</dbReference>
<name>A0A1F4YED8_9BACT</name>
<evidence type="ECO:0000256" key="14">
    <source>
        <dbReference type="PROSITE-ProRule" id="PRU01122"/>
    </source>
</evidence>
<keyword evidence="7 10" id="KW-0067">ATP-binding</keyword>
<evidence type="ECO:0000259" key="18">
    <source>
        <dbReference type="PROSITE" id="PS51787"/>
    </source>
</evidence>
<evidence type="ECO:0000256" key="6">
    <source>
        <dbReference type="ARBA" id="ARBA00022825"/>
    </source>
</evidence>
<dbReference type="InterPro" id="IPR008268">
    <property type="entry name" value="Peptidase_S16_AS"/>
</dbReference>
<dbReference type="GO" id="GO:0043565">
    <property type="term" value="F:sequence-specific DNA binding"/>
    <property type="evidence" value="ECO:0007669"/>
    <property type="project" value="UniProtKB-UniRule"/>
</dbReference>
<evidence type="ECO:0000256" key="15">
    <source>
        <dbReference type="RuleBase" id="RU000591"/>
    </source>
</evidence>
<evidence type="ECO:0000256" key="2">
    <source>
        <dbReference type="ARBA" id="ARBA00022490"/>
    </source>
</evidence>
<gene>
    <name evidence="10" type="primary">lon</name>
    <name evidence="19" type="ORF">A2876_04430</name>
</gene>
<dbReference type="GO" id="GO:0005737">
    <property type="term" value="C:cytoplasm"/>
    <property type="evidence" value="ECO:0007669"/>
    <property type="project" value="UniProtKB-SubCell"/>
</dbReference>
<dbReference type="HAMAP" id="MF_01973">
    <property type="entry name" value="lon_bact"/>
    <property type="match status" value="1"/>
</dbReference>
<evidence type="ECO:0000256" key="7">
    <source>
        <dbReference type="ARBA" id="ARBA00022840"/>
    </source>
</evidence>
<dbReference type="Gene3D" id="2.30.130.40">
    <property type="entry name" value="LON domain-like"/>
    <property type="match status" value="1"/>
</dbReference>
<evidence type="ECO:0000256" key="5">
    <source>
        <dbReference type="ARBA" id="ARBA00022801"/>
    </source>
</evidence>
<organism evidence="19 20">
    <name type="scientific">Candidatus Amesbacteria bacterium RIFCSPHIGHO2_01_FULL_48_32b</name>
    <dbReference type="NCBI Taxonomy" id="1797253"/>
    <lineage>
        <taxon>Bacteria</taxon>
        <taxon>Candidatus Amesiibacteriota</taxon>
    </lineage>
</organism>
<evidence type="ECO:0000256" key="12">
    <source>
        <dbReference type="PIRSR" id="PIRSR001174-1"/>
    </source>
</evidence>
<evidence type="ECO:0000256" key="9">
    <source>
        <dbReference type="ARBA" id="ARBA00050665"/>
    </source>
</evidence>
<comment type="caution">
    <text evidence="19">The sequence shown here is derived from an EMBL/GenBank/DDBJ whole genome shotgun (WGS) entry which is preliminary data.</text>
</comment>
<evidence type="ECO:0000256" key="13">
    <source>
        <dbReference type="PIRSR" id="PIRSR001174-2"/>
    </source>
</evidence>
<keyword evidence="4 10" id="KW-0547">Nucleotide-binding</keyword>
<dbReference type="PROSITE" id="PS51786">
    <property type="entry name" value="LON_PROTEOLYTIC"/>
    <property type="match status" value="1"/>
</dbReference>
<evidence type="ECO:0000256" key="4">
    <source>
        <dbReference type="ARBA" id="ARBA00022741"/>
    </source>
</evidence>
<dbReference type="InterPro" id="IPR054594">
    <property type="entry name" value="Lon_lid"/>
</dbReference>
<dbReference type="Pfam" id="PF02190">
    <property type="entry name" value="LON_substr_bdg"/>
    <property type="match status" value="1"/>
</dbReference>
<dbReference type="PROSITE" id="PS51787">
    <property type="entry name" value="LON_N"/>
    <property type="match status" value="1"/>
</dbReference>
<feature type="active site" evidence="10 12">
    <location>
        <position position="695"/>
    </location>
</feature>